<dbReference type="Gene3D" id="3.30.1150.10">
    <property type="match status" value="1"/>
</dbReference>
<dbReference type="PRINTS" id="PR01374">
    <property type="entry name" value="TONBPROTEIN"/>
</dbReference>
<dbReference type="InterPro" id="IPR051045">
    <property type="entry name" value="TonB-dependent_transducer"/>
</dbReference>
<feature type="domain" description="TonB C-terminal" evidence="12">
    <location>
        <begin position="172"/>
        <end position="260"/>
    </location>
</feature>
<dbReference type="InterPro" id="IPR003538">
    <property type="entry name" value="TonB"/>
</dbReference>
<organism evidence="13 14">
    <name type="scientific">Rodentibacter ratti</name>
    <dbReference type="NCBI Taxonomy" id="1906745"/>
    <lineage>
        <taxon>Bacteria</taxon>
        <taxon>Pseudomonadati</taxon>
        <taxon>Pseudomonadota</taxon>
        <taxon>Gammaproteobacteria</taxon>
        <taxon>Pasteurellales</taxon>
        <taxon>Pasteurellaceae</taxon>
        <taxon>Rodentibacter</taxon>
    </lineage>
</organism>
<dbReference type="PROSITE" id="PS52015">
    <property type="entry name" value="TONB_CTD"/>
    <property type="match status" value="1"/>
</dbReference>
<keyword evidence="10" id="KW-0735">Signal-anchor</keyword>
<evidence type="ECO:0000256" key="10">
    <source>
        <dbReference type="RuleBase" id="RU362123"/>
    </source>
</evidence>
<dbReference type="InterPro" id="IPR006260">
    <property type="entry name" value="TonB/TolA_C"/>
</dbReference>
<evidence type="ECO:0000256" key="8">
    <source>
        <dbReference type="ARBA" id="ARBA00022989"/>
    </source>
</evidence>
<gene>
    <name evidence="13" type="ORF">BKG92_05620</name>
</gene>
<dbReference type="GO" id="GO:0055085">
    <property type="term" value="P:transmembrane transport"/>
    <property type="evidence" value="ECO:0007669"/>
    <property type="project" value="InterPro"/>
</dbReference>
<keyword evidence="8" id="KW-1133">Transmembrane helix</keyword>
<dbReference type="GO" id="GO:0098797">
    <property type="term" value="C:plasma membrane protein complex"/>
    <property type="evidence" value="ECO:0007669"/>
    <property type="project" value="TreeGrafter"/>
</dbReference>
<evidence type="ECO:0000256" key="2">
    <source>
        <dbReference type="ARBA" id="ARBA00006555"/>
    </source>
</evidence>
<evidence type="ECO:0000256" key="4">
    <source>
        <dbReference type="ARBA" id="ARBA00022475"/>
    </source>
</evidence>
<dbReference type="GO" id="GO:0015891">
    <property type="term" value="P:siderophore transport"/>
    <property type="evidence" value="ECO:0007669"/>
    <property type="project" value="InterPro"/>
</dbReference>
<keyword evidence="9" id="KW-0472">Membrane</keyword>
<evidence type="ECO:0000313" key="13">
    <source>
        <dbReference type="EMBL" id="OOF82854.1"/>
    </source>
</evidence>
<evidence type="ECO:0000256" key="1">
    <source>
        <dbReference type="ARBA" id="ARBA00004383"/>
    </source>
</evidence>
<evidence type="ECO:0000313" key="14">
    <source>
        <dbReference type="Proteomes" id="UP000188573"/>
    </source>
</evidence>
<dbReference type="SUPFAM" id="SSF74653">
    <property type="entry name" value="TolA/TonB C-terminal domain"/>
    <property type="match status" value="1"/>
</dbReference>
<protein>
    <recommendedName>
        <fullName evidence="10">Protein TonB</fullName>
    </recommendedName>
</protein>
<comment type="function">
    <text evidence="10">Interacts with outer membrane receptor proteins that carry out high-affinity binding and energy dependent uptake into the periplasmic space of specific substrates. It could act to transduce energy from the cytoplasmic membrane to specific energy-requiring processes in the outer membrane, resulting in the release into the periplasm of ligands bound by these outer membrane proteins.</text>
</comment>
<dbReference type="GO" id="GO:0015031">
    <property type="term" value="P:protein transport"/>
    <property type="evidence" value="ECO:0007669"/>
    <property type="project" value="UniProtKB-UniRule"/>
</dbReference>
<dbReference type="PANTHER" id="PTHR33446:SF2">
    <property type="entry name" value="PROTEIN TONB"/>
    <property type="match status" value="1"/>
</dbReference>
<sequence length="260" mass="28469">MQQAKRSSLALLISLFIHGAVVGALSWNWHESNDSANNHAGELATTISMEMVQGMRIEEVEPEPEPEPQKVEPEPPKEEVVSDPTKKPEPEKKKQPEKKPEKPKDKPKPPREKPKKQVKPSEKAQKLPQSLPIGDRNVNSTSTVNSKATTTGSVNTNANMQGSGSNTNEIAAYKAALYREIEHRKEYPMRAKMMRKQGVVHISFNVGNDGSLSGENVVKSSGDDSLDKAALKAVKSARPIGPKPHGFASNVSVPIRFSLQ</sequence>
<proteinExistence type="inferred from homology"/>
<feature type="compositionally biased region" description="Polar residues" evidence="11">
    <location>
        <begin position="137"/>
        <end position="163"/>
    </location>
</feature>
<comment type="subcellular location">
    <subcellularLocation>
        <location evidence="1 10">Cell inner membrane</location>
        <topology evidence="1 10">Single-pass membrane protein</topology>
        <orientation evidence="1 10">Periplasmic side</orientation>
    </subcellularLocation>
</comment>
<dbReference type="GO" id="GO:0031992">
    <property type="term" value="F:energy transducer activity"/>
    <property type="evidence" value="ECO:0007669"/>
    <property type="project" value="InterPro"/>
</dbReference>
<dbReference type="AlphaFoldDB" id="A0A1V3KYW0"/>
<keyword evidence="7 10" id="KW-0653">Protein transport</keyword>
<keyword evidence="6" id="KW-0812">Transmembrane</keyword>
<dbReference type="Pfam" id="PF03544">
    <property type="entry name" value="TonB_C"/>
    <property type="match status" value="1"/>
</dbReference>
<dbReference type="EMBL" id="MLAG01000024">
    <property type="protein sequence ID" value="OOF82854.1"/>
    <property type="molecule type" value="Genomic_DNA"/>
</dbReference>
<feature type="region of interest" description="Disordered" evidence="11">
    <location>
        <begin position="60"/>
        <end position="163"/>
    </location>
</feature>
<evidence type="ECO:0000256" key="5">
    <source>
        <dbReference type="ARBA" id="ARBA00022519"/>
    </source>
</evidence>
<reference evidence="13 14" key="1">
    <citation type="submission" date="2016-10" db="EMBL/GenBank/DDBJ databases">
        <title>Rodentibacter gen. nov. and new species.</title>
        <authorList>
            <person name="Christensen H."/>
        </authorList>
    </citation>
    <scope>NUCLEOTIDE SEQUENCE [LARGE SCALE GENOMIC DNA]</scope>
    <source>
        <strain evidence="13 14">Ac81</strain>
    </source>
</reference>
<keyword evidence="14" id="KW-1185">Reference proteome</keyword>
<evidence type="ECO:0000256" key="9">
    <source>
        <dbReference type="ARBA" id="ARBA00023136"/>
    </source>
</evidence>
<evidence type="ECO:0000256" key="11">
    <source>
        <dbReference type="SAM" id="MobiDB-lite"/>
    </source>
</evidence>
<feature type="compositionally biased region" description="Basic and acidic residues" evidence="11">
    <location>
        <begin position="67"/>
        <end position="112"/>
    </location>
</feature>
<evidence type="ECO:0000259" key="12">
    <source>
        <dbReference type="PROSITE" id="PS52015"/>
    </source>
</evidence>
<keyword evidence="4 10" id="KW-1003">Cell membrane</keyword>
<accession>A0A1V3KYW0</accession>
<evidence type="ECO:0000256" key="3">
    <source>
        <dbReference type="ARBA" id="ARBA00022448"/>
    </source>
</evidence>
<dbReference type="GO" id="GO:0030288">
    <property type="term" value="C:outer membrane-bounded periplasmic space"/>
    <property type="evidence" value="ECO:0007669"/>
    <property type="project" value="InterPro"/>
</dbReference>
<evidence type="ECO:0000256" key="7">
    <source>
        <dbReference type="ARBA" id="ARBA00022927"/>
    </source>
</evidence>
<dbReference type="InterPro" id="IPR037682">
    <property type="entry name" value="TonB_C"/>
</dbReference>
<evidence type="ECO:0000256" key="6">
    <source>
        <dbReference type="ARBA" id="ARBA00022692"/>
    </source>
</evidence>
<dbReference type="Proteomes" id="UP000188573">
    <property type="component" value="Unassembled WGS sequence"/>
</dbReference>
<dbReference type="RefSeq" id="WP_077496370.1">
    <property type="nucleotide sequence ID" value="NZ_MLAG01000024.1"/>
</dbReference>
<comment type="similarity">
    <text evidence="2 10">Belongs to the TonB family.</text>
</comment>
<name>A0A1V3KYW0_9PAST</name>
<dbReference type="NCBIfam" id="TIGR01352">
    <property type="entry name" value="tonB_Cterm"/>
    <property type="match status" value="1"/>
</dbReference>
<keyword evidence="3 10" id="KW-0813">Transport</keyword>
<comment type="caution">
    <text evidence="13">The sequence shown here is derived from an EMBL/GenBank/DDBJ whole genome shotgun (WGS) entry which is preliminary data.</text>
</comment>
<dbReference type="PANTHER" id="PTHR33446">
    <property type="entry name" value="PROTEIN TONB-RELATED"/>
    <property type="match status" value="1"/>
</dbReference>
<keyword evidence="5 10" id="KW-0997">Cell inner membrane</keyword>